<dbReference type="SMART" id="SM00487">
    <property type="entry name" value="DEXDc"/>
    <property type="match status" value="1"/>
</dbReference>
<feature type="compositionally biased region" description="Basic and acidic residues" evidence="9">
    <location>
        <begin position="104"/>
        <end position="131"/>
    </location>
</feature>
<keyword evidence="1 7" id="KW-0547">Nucleotide-binding</keyword>
<evidence type="ECO:0000259" key="11">
    <source>
        <dbReference type="PROSITE" id="PS51194"/>
    </source>
</evidence>
<dbReference type="InterPro" id="IPR014001">
    <property type="entry name" value="Helicase_ATP-bd"/>
</dbReference>
<evidence type="ECO:0000256" key="7">
    <source>
        <dbReference type="RuleBase" id="RU365068"/>
    </source>
</evidence>
<name>A0AAD4ITK7_PERFH</name>
<dbReference type="EC" id="3.6.4.13" evidence="7"/>
<evidence type="ECO:0000256" key="5">
    <source>
        <dbReference type="ARBA" id="ARBA00022884"/>
    </source>
</evidence>
<dbReference type="PROSITE" id="PS51192">
    <property type="entry name" value="HELICASE_ATP_BIND_1"/>
    <property type="match status" value="1"/>
</dbReference>
<dbReference type="Proteomes" id="UP001190926">
    <property type="component" value="Unassembled WGS sequence"/>
</dbReference>
<sequence>MAPESSERKKANRNLKKRARAEYDQQLERLDSLPWSSSLPWSNGGADDDLSLFIGSNELEGGFLTLEEIDESEYGLGISNVEVETDRKKLKGKKESKRSKLNKGHADESLDDDSNVKDEESKEDDEKMEVKQKKKKKKNNKEGKKKKIGHQENDETNKAQENAEATTASDGQDDGNIDEDLVDEGEYYAWNELRLHPMIMKSIYRLKFKEPTPIQKACIPAAAHQGKDVIGAAETGSGKTLAFGLPILQRLLEEREKVERIMAGKEEANDRIAPQGVLRALIVTPTRELALQVTDHLKEVSLGTNVRVVPIVGGMSTEKQERLLKARPEIVVGTPGRLWELMSGGEQHLVEMHCLSFFVLDEADRMIEAGHFRELQSIIDMLPMNKESTESQPQNTQNCVTLENLPRKKRQTFVFSATLALSADFRKKLKRGSLHAKKDELSSIENLSQRAGMRANTAIVDLTSSSILANKLVESIIECQEDEKDAYLYYILGVHGQGRAIVFCTSIAALRRISSLLRILNINIWTLHSEMQQRARLKSIDRFRANEHGVLVATDAAARGLDIPGVRTVVHYQLPLSAEVYVHRCGRTARASSDGCSIALISPNDASKFAALCKSFSRESFQRFPIEVSYLQEIMKRSSLAHQIDKIVRKGSQEKAEKSWLQRHAESVELILDEDDSEEDRVKRYRQNKAQSNKLQQLQQELNTLLSRPLQPRTFSKRFLAGAGISPLLQHQFKELARQKPGDASDLGPNKRRKLVIIGQDCVEPLHALRGASKEACLDLKEMAEKQRSSDNLRRKRKEMKKRMIIHPLLHYSFARTKTEAKEEAETARREMMKKLEKLEDVKRAQPSPSPQRYLSIDGAPAIVSARRRDRRPRDEAEGCLCKTDREIGMVSSSDEASDETDVEDSKSGDAIRGVERVVSGCVFENVGGLGRDEGVEECWFDDLDLRSERGVESDENELSEEKFGRVDFLAKCFARDSKERSMTVELLQHPFFSLAAADCSEIRESTKKSLASVMDLGCGGGVRFFARPDGESFGFRFADGLDRGLDRRSYFSVEFRIFRVGGGGLGEHTIFHHSLHFDFKI</sequence>
<dbReference type="PROSITE" id="PS51195">
    <property type="entry name" value="Q_MOTIF"/>
    <property type="match status" value="1"/>
</dbReference>
<dbReference type="InterPro" id="IPR014014">
    <property type="entry name" value="RNA_helicase_DEAD_Q_motif"/>
</dbReference>
<comment type="similarity">
    <text evidence="7">Belongs to the DEAD box helicase family.</text>
</comment>
<dbReference type="CDD" id="cd17946">
    <property type="entry name" value="DEADc_DDX24"/>
    <property type="match status" value="1"/>
</dbReference>
<dbReference type="EMBL" id="SDAM02002926">
    <property type="protein sequence ID" value="KAH6820923.1"/>
    <property type="molecule type" value="Genomic_DNA"/>
</dbReference>
<evidence type="ECO:0000259" key="12">
    <source>
        <dbReference type="PROSITE" id="PS51195"/>
    </source>
</evidence>
<comment type="domain">
    <text evidence="7">The Q motif is unique to and characteristic of the DEAD box family of RNA helicases and controls ATP binding and hydrolysis.</text>
</comment>
<dbReference type="Pfam" id="PF00271">
    <property type="entry name" value="Helicase_C"/>
    <property type="match status" value="1"/>
</dbReference>
<protein>
    <recommendedName>
        <fullName evidence="7">ATP-dependent RNA helicase</fullName>
        <ecNumber evidence="7">3.6.4.13</ecNumber>
    </recommendedName>
</protein>
<evidence type="ECO:0000256" key="6">
    <source>
        <dbReference type="PROSITE-ProRule" id="PRU00552"/>
    </source>
</evidence>
<proteinExistence type="inferred from homology"/>
<dbReference type="SMART" id="SM00490">
    <property type="entry name" value="HELICc"/>
    <property type="match status" value="1"/>
</dbReference>
<feature type="short sequence motif" description="Q motif" evidence="6">
    <location>
        <begin position="188"/>
        <end position="216"/>
    </location>
</feature>
<dbReference type="PROSITE" id="PS51194">
    <property type="entry name" value="HELICASE_CTER"/>
    <property type="match status" value="1"/>
</dbReference>
<feature type="domain" description="Helicase ATP-binding" evidence="10">
    <location>
        <begin position="220"/>
        <end position="437"/>
    </location>
</feature>
<dbReference type="Pfam" id="PF00270">
    <property type="entry name" value="DEAD"/>
    <property type="match status" value="1"/>
</dbReference>
<feature type="domain" description="Helicase C-terminal" evidence="11">
    <location>
        <begin position="471"/>
        <end position="632"/>
    </location>
</feature>
<keyword evidence="14" id="KW-1185">Reference proteome</keyword>
<dbReference type="AlphaFoldDB" id="A0AAD4ITK7"/>
<evidence type="ECO:0000313" key="14">
    <source>
        <dbReference type="Proteomes" id="UP001190926"/>
    </source>
</evidence>
<keyword evidence="2 7" id="KW-0378">Hydrolase</keyword>
<dbReference type="InterPro" id="IPR027417">
    <property type="entry name" value="P-loop_NTPase"/>
</dbReference>
<keyword evidence="5 7" id="KW-0694">RNA-binding</keyword>
<keyword evidence="8" id="KW-0175">Coiled coil</keyword>
<dbReference type="Gene3D" id="3.40.50.300">
    <property type="entry name" value="P-loop containing nucleotide triphosphate hydrolases"/>
    <property type="match status" value="2"/>
</dbReference>
<feature type="region of interest" description="Disordered" evidence="9">
    <location>
        <begin position="1"/>
        <end position="22"/>
    </location>
</feature>
<evidence type="ECO:0000256" key="3">
    <source>
        <dbReference type="ARBA" id="ARBA00022806"/>
    </source>
</evidence>
<gene>
    <name evidence="13" type="ORF">C2S53_015225</name>
</gene>
<dbReference type="InterPro" id="IPR001650">
    <property type="entry name" value="Helicase_C-like"/>
</dbReference>
<dbReference type="GO" id="GO:0003724">
    <property type="term" value="F:RNA helicase activity"/>
    <property type="evidence" value="ECO:0007669"/>
    <property type="project" value="UniProtKB-EC"/>
</dbReference>
<dbReference type="InterPro" id="IPR000629">
    <property type="entry name" value="RNA-helicase_DEAD-box_CS"/>
</dbReference>
<dbReference type="GO" id="GO:0003723">
    <property type="term" value="F:RNA binding"/>
    <property type="evidence" value="ECO:0007669"/>
    <property type="project" value="UniProtKB-UniRule"/>
</dbReference>
<feature type="compositionally biased region" description="Basic and acidic residues" evidence="9">
    <location>
        <begin position="149"/>
        <end position="158"/>
    </location>
</feature>
<feature type="domain" description="DEAD-box RNA helicase Q" evidence="12">
    <location>
        <begin position="188"/>
        <end position="216"/>
    </location>
</feature>
<dbReference type="GO" id="GO:0005524">
    <property type="term" value="F:ATP binding"/>
    <property type="evidence" value="ECO:0007669"/>
    <property type="project" value="UniProtKB-UniRule"/>
</dbReference>
<comment type="caution">
    <text evidence="13">The sequence shown here is derived from an EMBL/GenBank/DDBJ whole genome shotgun (WGS) entry which is preliminary data.</text>
</comment>
<organism evidence="13 14">
    <name type="scientific">Perilla frutescens var. hirtella</name>
    <name type="common">Perilla citriodora</name>
    <name type="synonym">Perilla setoyensis</name>
    <dbReference type="NCBI Taxonomy" id="608512"/>
    <lineage>
        <taxon>Eukaryota</taxon>
        <taxon>Viridiplantae</taxon>
        <taxon>Streptophyta</taxon>
        <taxon>Embryophyta</taxon>
        <taxon>Tracheophyta</taxon>
        <taxon>Spermatophyta</taxon>
        <taxon>Magnoliopsida</taxon>
        <taxon>eudicotyledons</taxon>
        <taxon>Gunneridae</taxon>
        <taxon>Pentapetalae</taxon>
        <taxon>asterids</taxon>
        <taxon>lamiids</taxon>
        <taxon>Lamiales</taxon>
        <taxon>Lamiaceae</taxon>
        <taxon>Nepetoideae</taxon>
        <taxon>Elsholtzieae</taxon>
        <taxon>Perilla</taxon>
    </lineage>
</organism>
<keyword evidence="3 7" id="KW-0347">Helicase</keyword>
<feature type="compositionally biased region" description="Basic residues" evidence="9">
    <location>
        <begin position="132"/>
        <end position="148"/>
    </location>
</feature>
<keyword evidence="4 7" id="KW-0067">ATP-binding</keyword>
<dbReference type="GO" id="GO:0016787">
    <property type="term" value="F:hydrolase activity"/>
    <property type="evidence" value="ECO:0007669"/>
    <property type="project" value="UniProtKB-KW"/>
</dbReference>
<feature type="compositionally biased region" description="Basic residues" evidence="9">
    <location>
        <begin position="10"/>
        <end position="19"/>
    </location>
</feature>
<dbReference type="CDD" id="cd18787">
    <property type="entry name" value="SF2_C_DEAD"/>
    <property type="match status" value="1"/>
</dbReference>
<dbReference type="SUPFAM" id="SSF52540">
    <property type="entry name" value="P-loop containing nucleoside triphosphate hydrolases"/>
    <property type="match status" value="2"/>
</dbReference>
<comment type="function">
    <text evidence="7">RNA helicase.</text>
</comment>
<reference evidence="13 14" key="1">
    <citation type="journal article" date="2021" name="Nat. Commun.">
        <title>Incipient diploidization of the medicinal plant Perilla within 10,000 years.</title>
        <authorList>
            <person name="Zhang Y."/>
            <person name="Shen Q."/>
            <person name="Leng L."/>
            <person name="Zhang D."/>
            <person name="Chen S."/>
            <person name="Shi Y."/>
            <person name="Ning Z."/>
            <person name="Chen S."/>
        </authorList>
    </citation>
    <scope>NUCLEOTIDE SEQUENCE [LARGE SCALE GENOMIC DNA]</scope>
    <source>
        <strain evidence="14">cv. PC099</strain>
    </source>
</reference>
<evidence type="ECO:0000256" key="9">
    <source>
        <dbReference type="SAM" id="MobiDB-lite"/>
    </source>
</evidence>
<evidence type="ECO:0000256" key="1">
    <source>
        <dbReference type="ARBA" id="ARBA00022741"/>
    </source>
</evidence>
<dbReference type="PROSITE" id="PS00039">
    <property type="entry name" value="DEAD_ATP_HELICASE"/>
    <property type="match status" value="1"/>
</dbReference>
<feature type="compositionally biased region" description="Basic residues" evidence="9">
    <location>
        <begin position="88"/>
        <end position="103"/>
    </location>
</feature>
<feature type="region of interest" description="Disordered" evidence="9">
    <location>
        <begin position="74"/>
        <end position="179"/>
    </location>
</feature>
<evidence type="ECO:0000256" key="4">
    <source>
        <dbReference type="ARBA" id="ARBA00022840"/>
    </source>
</evidence>
<feature type="compositionally biased region" description="Polar residues" evidence="9">
    <location>
        <begin position="159"/>
        <end position="170"/>
    </location>
</feature>
<evidence type="ECO:0000256" key="8">
    <source>
        <dbReference type="SAM" id="Coils"/>
    </source>
</evidence>
<evidence type="ECO:0000313" key="13">
    <source>
        <dbReference type="EMBL" id="KAH6820923.1"/>
    </source>
</evidence>
<dbReference type="InterPro" id="IPR011545">
    <property type="entry name" value="DEAD/DEAH_box_helicase_dom"/>
</dbReference>
<accession>A0AAD4ITK7</accession>
<evidence type="ECO:0000256" key="2">
    <source>
        <dbReference type="ARBA" id="ARBA00022801"/>
    </source>
</evidence>
<feature type="coiled-coil region" evidence="8">
    <location>
        <begin position="783"/>
        <end position="845"/>
    </location>
</feature>
<evidence type="ECO:0000259" key="10">
    <source>
        <dbReference type="PROSITE" id="PS51192"/>
    </source>
</evidence>
<comment type="catalytic activity">
    <reaction evidence="7">
        <text>ATP + H2O = ADP + phosphate + H(+)</text>
        <dbReference type="Rhea" id="RHEA:13065"/>
        <dbReference type="ChEBI" id="CHEBI:15377"/>
        <dbReference type="ChEBI" id="CHEBI:15378"/>
        <dbReference type="ChEBI" id="CHEBI:30616"/>
        <dbReference type="ChEBI" id="CHEBI:43474"/>
        <dbReference type="ChEBI" id="CHEBI:456216"/>
        <dbReference type="EC" id="3.6.4.13"/>
    </reaction>
</comment>
<dbReference type="PANTHER" id="PTHR24031">
    <property type="entry name" value="RNA HELICASE"/>
    <property type="match status" value="1"/>
</dbReference>